<protein>
    <submittedName>
        <fullName evidence="3">SRR1 domain-containing protein</fullName>
    </submittedName>
</protein>
<dbReference type="Proteomes" id="UP000035642">
    <property type="component" value="Unassembled WGS sequence"/>
</dbReference>
<dbReference type="STRING" id="6313.A0A0K0CW30"/>
<reference evidence="2" key="1">
    <citation type="submission" date="2012-09" db="EMBL/GenBank/DDBJ databases">
        <authorList>
            <person name="Martin A.A."/>
        </authorList>
    </citation>
    <scope>NUCLEOTIDE SEQUENCE</scope>
</reference>
<dbReference type="Pfam" id="PF07985">
    <property type="entry name" value="SRR1"/>
    <property type="match status" value="1"/>
</dbReference>
<name>A0A0K0CW30_ANGCA</name>
<accession>A0A0K0CW30</accession>
<evidence type="ECO:0000313" key="2">
    <source>
        <dbReference type="Proteomes" id="UP000035642"/>
    </source>
</evidence>
<reference evidence="3" key="2">
    <citation type="submission" date="2017-02" db="UniProtKB">
        <authorList>
            <consortium name="WormBaseParasite"/>
        </authorList>
    </citation>
    <scope>IDENTIFICATION</scope>
</reference>
<dbReference type="InterPro" id="IPR012942">
    <property type="entry name" value="SRR1-like"/>
</dbReference>
<keyword evidence="2" id="KW-1185">Reference proteome</keyword>
<sequence length="249" mass="29172">MDEDGFEIVKYRKRYPRKKCEARQVERLEGSVEEIQLAMEKAELHLENSGFSLWVINNIRSLLGVRRVTNIYVIGNGHFDAPWEPGTHQLALMQRLCVEFGAKMIFQPILCWFKEPCISRAEREYLSKQEKVVCRDSTDVHIQFDLTDVHSVCLVVLIHGLHSILEDFLSFIWYTNLNNIILICNDYRDFDLIDEIAKKDSSYHFLNAFRKYATFLAFPEYVPYPSFFLNSSLAYIKHNVSTQELVVCE</sequence>
<dbReference type="WBParaSite" id="ACAC_0000160001-mRNA-1">
    <property type="protein sequence ID" value="ACAC_0000160001-mRNA-1"/>
    <property type="gene ID" value="ACAC_0000160001"/>
</dbReference>
<evidence type="ECO:0000313" key="3">
    <source>
        <dbReference type="WBParaSite" id="ACAC_0000160001-mRNA-1"/>
    </source>
</evidence>
<evidence type="ECO:0000259" key="1">
    <source>
        <dbReference type="Pfam" id="PF07985"/>
    </source>
</evidence>
<dbReference type="AlphaFoldDB" id="A0A0K0CW30"/>
<proteinExistence type="predicted"/>
<feature type="domain" description="SRR1-like" evidence="1">
    <location>
        <begin position="65"/>
        <end position="214"/>
    </location>
</feature>
<organism evidence="2 3">
    <name type="scientific">Angiostrongylus cantonensis</name>
    <name type="common">Rat lungworm</name>
    <dbReference type="NCBI Taxonomy" id="6313"/>
    <lineage>
        <taxon>Eukaryota</taxon>
        <taxon>Metazoa</taxon>
        <taxon>Ecdysozoa</taxon>
        <taxon>Nematoda</taxon>
        <taxon>Chromadorea</taxon>
        <taxon>Rhabditida</taxon>
        <taxon>Rhabditina</taxon>
        <taxon>Rhabditomorpha</taxon>
        <taxon>Strongyloidea</taxon>
        <taxon>Metastrongylidae</taxon>
        <taxon>Angiostrongylus</taxon>
    </lineage>
</organism>